<organism evidence="4 5">
    <name type="scientific">Tritrichomonas musculus</name>
    <dbReference type="NCBI Taxonomy" id="1915356"/>
    <lineage>
        <taxon>Eukaryota</taxon>
        <taxon>Metamonada</taxon>
        <taxon>Parabasalia</taxon>
        <taxon>Tritrichomonadida</taxon>
        <taxon>Tritrichomonadidae</taxon>
        <taxon>Tritrichomonas</taxon>
    </lineage>
</organism>
<sequence length="295" mass="34176">MQNKIKRLFNKACDDFDLIHGGDRILVGFSGGKDSLTLLHFLHLVREAYQNQENNFTLIAAHIKFSNLPYSVDLNYLSKFCSDRNIEFHIIEDNIREDFLKSGTCVHCSRFRRAKLMELSRLHNCNKLALGHHLDDVVSTLLMNMTQHGKFTGMAIKLDITVGEMKYPLTIIRPLCYVPEDDVKAFIKESNFVSETCRCPWGDIGYRSKTLEFVKFLSKKDEKVRMNFFASQFNLSDKIMTSDVPQSLVVHKKKDQKQKHKNSMNQSNQINDEISNDEQRKEESKDIEDIGNNLM</sequence>
<feature type="compositionally biased region" description="Basic residues" evidence="2">
    <location>
        <begin position="250"/>
        <end position="262"/>
    </location>
</feature>
<feature type="region of interest" description="Disordered" evidence="2">
    <location>
        <begin position="250"/>
        <end position="295"/>
    </location>
</feature>
<dbReference type="EMBL" id="JAPFFF010000019">
    <property type="protein sequence ID" value="KAK8858150.1"/>
    <property type="molecule type" value="Genomic_DNA"/>
</dbReference>
<feature type="compositionally biased region" description="Basic and acidic residues" evidence="2">
    <location>
        <begin position="277"/>
        <end position="288"/>
    </location>
</feature>
<evidence type="ECO:0000259" key="3">
    <source>
        <dbReference type="Pfam" id="PF01171"/>
    </source>
</evidence>
<dbReference type="CDD" id="cd24138">
    <property type="entry name" value="TtcA-like"/>
    <property type="match status" value="1"/>
</dbReference>
<evidence type="ECO:0000313" key="4">
    <source>
        <dbReference type="EMBL" id="KAK8858150.1"/>
    </source>
</evidence>
<dbReference type="PANTHER" id="PTHR43686:SF1">
    <property type="entry name" value="AMINOTRAN_5 DOMAIN-CONTAINING PROTEIN"/>
    <property type="match status" value="1"/>
</dbReference>
<dbReference type="Proteomes" id="UP001470230">
    <property type="component" value="Unassembled WGS sequence"/>
</dbReference>
<keyword evidence="5" id="KW-1185">Reference proteome</keyword>
<accession>A0ABR2I6W7</accession>
<comment type="caution">
    <text evidence="4">The sequence shown here is derived from an EMBL/GenBank/DDBJ whole genome shotgun (WGS) entry which is preliminary data.</text>
</comment>
<reference evidence="4 5" key="1">
    <citation type="submission" date="2024-04" db="EMBL/GenBank/DDBJ databases">
        <title>Tritrichomonas musculus Genome.</title>
        <authorList>
            <person name="Alves-Ferreira E."/>
            <person name="Grigg M."/>
            <person name="Lorenzi H."/>
            <person name="Galac M."/>
        </authorList>
    </citation>
    <scope>NUCLEOTIDE SEQUENCE [LARGE SCALE GENOMIC DNA]</scope>
    <source>
        <strain evidence="4 5">EAF2021</strain>
    </source>
</reference>
<gene>
    <name evidence="4" type="ORF">M9Y10_013251</name>
</gene>
<protein>
    <recommendedName>
        <fullName evidence="3">tRNA(Ile)-lysidine/2-thiocytidine synthase N-terminal domain-containing protein</fullName>
    </recommendedName>
</protein>
<dbReference type="SUPFAM" id="SSF52402">
    <property type="entry name" value="Adenine nucleotide alpha hydrolases-like"/>
    <property type="match status" value="1"/>
</dbReference>
<dbReference type="Gene3D" id="3.40.50.620">
    <property type="entry name" value="HUPs"/>
    <property type="match status" value="1"/>
</dbReference>
<proteinExistence type="predicted"/>
<dbReference type="Pfam" id="PF01171">
    <property type="entry name" value="ATP_bind_3"/>
    <property type="match status" value="1"/>
</dbReference>
<dbReference type="InterPro" id="IPR014729">
    <property type="entry name" value="Rossmann-like_a/b/a_fold"/>
</dbReference>
<keyword evidence="1" id="KW-0808">Transferase</keyword>
<dbReference type="InterPro" id="IPR011063">
    <property type="entry name" value="TilS/TtcA_N"/>
</dbReference>
<feature type="domain" description="tRNA(Ile)-lysidine/2-thiocytidine synthase N-terminal" evidence="3">
    <location>
        <begin position="25"/>
        <end position="191"/>
    </location>
</feature>
<feature type="compositionally biased region" description="Polar residues" evidence="2">
    <location>
        <begin position="263"/>
        <end position="273"/>
    </location>
</feature>
<evidence type="ECO:0000256" key="2">
    <source>
        <dbReference type="SAM" id="MobiDB-lite"/>
    </source>
</evidence>
<dbReference type="PANTHER" id="PTHR43686">
    <property type="entry name" value="SULFURTRANSFERASE-RELATED"/>
    <property type="match status" value="1"/>
</dbReference>
<evidence type="ECO:0000256" key="1">
    <source>
        <dbReference type="ARBA" id="ARBA00022679"/>
    </source>
</evidence>
<dbReference type="InterPro" id="IPR035107">
    <property type="entry name" value="tRNA_thiolation_TtcA_Ctu1"/>
</dbReference>
<name>A0ABR2I6W7_9EUKA</name>
<dbReference type="PIRSF" id="PIRSF004976">
    <property type="entry name" value="ATPase_YdaO"/>
    <property type="match status" value="1"/>
</dbReference>
<evidence type="ECO:0000313" key="5">
    <source>
        <dbReference type="Proteomes" id="UP001470230"/>
    </source>
</evidence>